<dbReference type="SUPFAM" id="SSF54637">
    <property type="entry name" value="Thioesterase/thiol ester dehydrase-isomerase"/>
    <property type="match status" value="1"/>
</dbReference>
<dbReference type="Pfam" id="PF03061">
    <property type="entry name" value="4HBT"/>
    <property type="match status" value="1"/>
</dbReference>
<keyword evidence="1 3" id="KW-0378">Hydrolase</keyword>
<evidence type="ECO:0000313" key="3">
    <source>
        <dbReference type="EMBL" id="MFC3674143.1"/>
    </source>
</evidence>
<dbReference type="EC" id="3.1.2.-" evidence="3"/>
<dbReference type="Gene3D" id="3.10.129.10">
    <property type="entry name" value="Hotdog Thioesterase"/>
    <property type="match status" value="1"/>
</dbReference>
<dbReference type="PANTHER" id="PTHR43240">
    <property type="entry name" value="1,4-DIHYDROXY-2-NAPHTHOYL-COA THIOESTERASE 1"/>
    <property type="match status" value="1"/>
</dbReference>
<protein>
    <submittedName>
        <fullName evidence="3">PaaI family thioesterase</fullName>
        <ecNumber evidence="3">3.1.2.-</ecNumber>
    </submittedName>
</protein>
<gene>
    <name evidence="3" type="ORF">ACFOOQ_01230</name>
</gene>
<dbReference type="InterPro" id="IPR003736">
    <property type="entry name" value="PAAI_dom"/>
</dbReference>
<evidence type="ECO:0000313" key="4">
    <source>
        <dbReference type="Proteomes" id="UP001595711"/>
    </source>
</evidence>
<dbReference type="RefSeq" id="WP_379720558.1">
    <property type="nucleotide sequence ID" value="NZ_JBHRYJ010000001.1"/>
</dbReference>
<keyword evidence="4" id="KW-1185">Reference proteome</keyword>
<comment type="caution">
    <text evidence="3">The sequence shown here is derived from an EMBL/GenBank/DDBJ whole genome shotgun (WGS) entry which is preliminary data.</text>
</comment>
<accession>A0ABV7VDA5</accession>
<dbReference type="GO" id="GO:0016787">
    <property type="term" value="F:hydrolase activity"/>
    <property type="evidence" value="ECO:0007669"/>
    <property type="project" value="UniProtKB-KW"/>
</dbReference>
<feature type="domain" description="Thioesterase" evidence="2">
    <location>
        <begin position="65"/>
        <end position="135"/>
    </location>
</feature>
<sequence>MSEQPDSALPKIDPAGVDPKVVEAIVLKGIPHCAALGIKVVAIGHDGVTLSLPYNPDLVGDPVSGVLHGGAVTSLVDTVSGMAVFAALQQLQAIATLDLRIDYLKPALAEKELYATAECYRLTRSIAFVRARAYHPEAPDDWVANCLATFMIGSSDRPPVAKDAVRNAVKGAAS</sequence>
<reference evidence="4" key="1">
    <citation type="journal article" date="2019" name="Int. J. Syst. Evol. Microbiol.">
        <title>The Global Catalogue of Microorganisms (GCM) 10K type strain sequencing project: providing services to taxonomists for standard genome sequencing and annotation.</title>
        <authorList>
            <consortium name="The Broad Institute Genomics Platform"/>
            <consortium name="The Broad Institute Genome Sequencing Center for Infectious Disease"/>
            <person name="Wu L."/>
            <person name="Ma J."/>
        </authorList>
    </citation>
    <scope>NUCLEOTIDE SEQUENCE [LARGE SCALE GENOMIC DNA]</scope>
    <source>
        <strain evidence="4">KCTC 42182</strain>
    </source>
</reference>
<name>A0ABV7VDA5_9PROT</name>
<organism evidence="3 4">
    <name type="scientific">Ferrovibrio xuzhouensis</name>
    <dbReference type="NCBI Taxonomy" id="1576914"/>
    <lineage>
        <taxon>Bacteria</taxon>
        <taxon>Pseudomonadati</taxon>
        <taxon>Pseudomonadota</taxon>
        <taxon>Alphaproteobacteria</taxon>
        <taxon>Rhodospirillales</taxon>
        <taxon>Rhodospirillaceae</taxon>
        <taxon>Ferrovibrio</taxon>
    </lineage>
</organism>
<evidence type="ECO:0000259" key="2">
    <source>
        <dbReference type="Pfam" id="PF03061"/>
    </source>
</evidence>
<dbReference type="NCBIfam" id="TIGR00369">
    <property type="entry name" value="unchar_dom_1"/>
    <property type="match status" value="1"/>
</dbReference>
<evidence type="ECO:0000256" key="1">
    <source>
        <dbReference type="ARBA" id="ARBA00022801"/>
    </source>
</evidence>
<proteinExistence type="predicted"/>
<dbReference type="Proteomes" id="UP001595711">
    <property type="component" value="Unassembled WGS sequence"/>
</dbReference>
<dbReference type="InterPro" id="IPR029069">
    <property type="entry name" value="HotDog_dom_sf"/>
</dbReference>
<dbReference type="PANTHER" id="PTHR43240:SF7">
    <property type="entry name" value="BLR7284 PROTEIN"/>
    <property type="match status" value="1"/>
</dbReference>
<dbReference type="CDD" id="cd03443">
    <property type="entry name" value="PaaI_thioesterase"/>
    <property type="match status" value="1"/>
</dbReference>
<dbReference type="InterPro" id="IPR006683">
    <property type="entry name" value="Thioestr_dom"/>
</dbReference>
<dbReference type="EMBL" id="JBHRYJ010000001">
    <property type="protein sequence ID" value="MFC3674143.1"/>
    <property type="molecule type" value="Genomic_DNA"/>
</dbReference>